<reference evidence="10 13" key="2">
    <citation type="submission" date="2018-05" db="EMBL/GenBank/DDBJ databases">
        <title>Genomic Encyclopedia of Type Strains, Phase IV (KMG-IV): sequencing the most valuable type-strain genomes for metagenomic binning, comparative biology and taxonomic classification.</title>
        <authorList>
            <person name="Goeker M."/>
        </authorList>
    </citation>
    <scope>NUCLEOTIDE SEQUENCE [LARGE SCALE GENOMIC DNA]</scope>
    <source>
        <strain evidence="10 13">DSM 28816</strain>
    </source>
</reference>
<keyword evidence="6 7" id="KW-0472">Membrane</keyword>
<dbReference type="SMART" id="SM00382">
    <property type="entry name" value="AAA"/>
    <property type="match status" value="1"/>
</dbReference>
<dbReference type="PROSITE" id="PS50929">
    <property type="entry name" value="ABC_TM1F"/>
    <property type="match status" value="1"/>
</dbReference>
<keyword evidence="5 7" id="KW-1133">Transmembrane helix</keyword>
<evidence type="ECO:0000256" key="4">
    <source>
        <dbReference type="ARBA" id="ARBA00022840"/>
    </source>
</evidence>
<evidence type="ECO:0000313" key="13">
    <source>
        <dbReference type="Proteomes" id="UP000247523"/>
    </source>
</evidence>
<comment type="caution">
    <text evidence="10">The sequence shown here is derived from an EMBL/GenBank/DDBJ whole genome shotgun (WGS) entry which is preliminary data.</text>
</comment>
<feature type="domain" description="ABC transmembrane type-1" evidence="9">
    <location>
        <begin position="34"/>
        <end position="294"/>
    </location>
</feature>
<evidence type="ECO:0000259" key="8">
    <source>
        <dbReference type="PROSITE" id="PS50893"/>
    </source>
</evidence>
<keyword evidence="12" id="KW-1185">Reference proteome</keyword>
<dbReference type="GO" id="GO:0005886">
    <property type="term" value="C:plasma membrane"/>
    <property type="evidence" value="ECO:0007669"/>
    <property type="project" value="UniProtKB-SubCell"/>
</dbReference>
<evidence type="ECO:0000256" key="1">
    <source>
        <dbReference type="ARBA" id="ARBA00004651"/>
    </source>
</evidence>
<dbReference type="OrthoDB" id="1699242at2"/>
<proteinExistence type="predicted"/>
<dbReference type="PANTHER" id="PTHR24221">
    <property type="entry name" value="ATP-BINDING CASSETTE SUB-FAMILY B"/>
    <property type="match status" value="1"/>
</dbReference>
<dbReference type="PROSITE" id="PS00211">
    <property type="entry name" value="ABC_TRANSPORTER_1"/>
    <property type="match status" value="1"/>
</dbReference>
<evidence type="ECO:0000256" key="5">
    <source>
        <dbReference type="ARBA" id="ARBA00022989"/>
    </source>
</evidence>
<evidence type="ECO:0000313" key="10">
    <source>
        <dbReference type="EMBL" id="PXV93370.1"/>
    </source>
</evidence>
<dbReference type="PROSITE" id="PS50893">
    <property type="entry name" value="ABC_TRANSPORTER_2"/>
    <property type="match status" value="1"/>
</dbReference>
<dbReference type="InterPro" id="IPR003439">
    <property type="entry name" value="ABC_transporter-like_ATP-bd"/>
</dbReference>
<dbReference type="Gene3D" id="1.20.1560.10">
    <property type="entry name" value="ABC transporter type 1, transmembrane domain"/>
    <property type="match status" value="1"/>
</dbReference>
<dbReference type="RefSeq" id="WP_094377544.1">
    <property type="nucleotide sequence ID" value="NZ_NOKA02000078.1"/>
</dbReference>
<feature type="transmembrane region" description="Helical" evidence="7">
    <location>
        <begin position="256"/>
        <end position="278"/>
    </location>
</feature>
<feature type="domain" description="ABC transporter" evidence="8">
    <location>
        <begin position="350"/>
        <end position="593"/>
    </location>
</feature>
<dbReference type="PANTHER" id="PTHR24221:SF654">
    <property type="entry name" value="ATP-BINDING CASSETTE SUB-FAMILY B MEMBER 6"/>
    <property type="match status" value="1"/>
</dbReference>
<feature type="transmembrane region" description="Helical" evidence="7">
    <location>
        <begin position="68"/>
        <end position="92"/>
    </location>
</feature>
<dbReference type="InterPro" id="IPR011527">
    <property type="entry name" value="ABC1_TM_dom"/>
</dbReference>
<dbReference type="InterPro" id="IPR003593">
    <property type="entry name" value="AAA+_ATPase"/>
</dbReference>
<feature type="transmembrane region" description="Helical" evidence="7">
    <location>
        <begin position="146"/>
        <end position="162"/>
    </location>
</feature>
<dbReference type="InterPro" id="IPR039421">
    <property type="entry name" value="Type_1_exporter"/>
</dbReference>
<keyword evidence="2 7" id="KW-0812">Transmembrane</keyword>
<dbReference type="InterPro" id="IPR017871">
    <property type="entry name" value="ABC_transporter-like_CS"/>
</dbReference>
<evidence type="ECO:0000256" key="7">
    <source>
        <dbReference type="SAM" id="Phobius"/>
    </source>
</evidence>
<comment type="subcellular location">
    <subcellularLocation>
        <location evidence="1">Cell membrane</location>
        <topology evidence="1">Multi-pass membrane protein</topology>
    </subcellularLocation>
</comment>
<keyword evidence="3" id="KW-0547">Nucleotide-binding</keyword>
<keyword evidence="4 10" id="KW-0067">ATP-binding</keyword>
<dbReference type="GO" id="GO:0016887">
    <property type="term" value="F:ATP hydrolysis activity"/>
    <property type="evidence" value="ECO:0007669"/>
    <property type="project" value="InterPro"/>
</dbReference>
<sequence length="599" mass="67976">MKFKLKKNYKWYDLLTIPFCCSPISTVALGIQKMLTALAAVLQVSVLAQFIDSVDLAIRLEGSWNETLFWFILLAICVGWRRISFMVGKIFISYLRIMAIVQFGKALTDKCSKLHYSLIEKEDSWNLINRVCKKPEEQVRLMAQRTFNLMLYIIRIFGVLYIVFTNVWWIGVLTGISCIPLIFLSLKSGEKNYNSTKRVADYERRYQYLGDVLSGREAVNERALFGFSEKINEEWFCQYEEARKIKLRANIQMASSIRGGSAAITFLSWLIIIALIFPTTEGKISYGMFVALATGMYDLVNMVGVELTKAVSQLSQCREFLKDLSEFSSLEEVPGVDLMPDVEPFMLEELEFRNVCFCYPGAKTDILKNVSFKIHDNGHYAFVGTNGAGKTTITKLMTALYNNYQGEILINGKELRTYSQSQIKAMFCGVYQDFSKYYISIEENVLVGAIHNINSDNKNAEVKYILEKVDLYDKIKTLPLGIKTPLGKILDGGVDFSGGQWQKLAMARAIISKAPVLILDEPTAALDPISESKMYEEYGDVGRGKTTIFISHRLGSTKLADKIFVLDSGKIVEEGSHQELMIKNGLYADMYESQRGWYK</sequence>
<feature type="transmembrane region" description="Helical" evidence="7">
    <location>
        <begin position="168"/>
        <end position="186"/>
    </location>
</feature>
<dbReference type="GO" id="GO:0140359">
    <property type="term" value="F:ABC-type transporter activity"/>
    <property type="evidence" value="ECO:0007669"/>
    <property type="project" value="InterPro"/>
</dbReference>
<evidence type="ECO:0000256" key="2">
    <source>
        <dbReference type="ARBA" id="ARBA00022692"/>
    </source>
</evidence>
<reference evidence="11 12" key="1">
    <citation type="journal article" date="2017" name="Genome Announc.">
        <title>Draft Genome Sequence of a Sporulating and Motile Strain of Lachnotalea glycerini Isolated from Water in Quebec City, Canada.</title>
        <authorList>
            <person name="Maheux A.F."/>
            <person name="Boudreau D.K."/>
            <person name="Berube E."/>
            <person name="Boissinot M."/>
            <person name="Raymond F."/>
            <person name="Brodeur S."/>
            <person name="Corbeil J."/>
            <person name="Isabel S."/>
            <person name="Omar R.F."/>
            <person name="Bergeron M.G."/>
        </authorList>
    </citation>
    <scope>NUCLEOTIDE SEQUENCE [LARGE SCALE GENOMIC DNA]</scope>
    <source>
        <strain evidence="11 12">CCRI-19302</strain>
    </source>
</reference>
<dbReference type="GO" id="GO:0005524">
    <property type="term" value="F:ATP binding"/>
    <property type="evidence" value="ECO:0007669"/>
    <property type="project" value="UniProtKB-KW"/>
</dbReference>
<evidence type="ECO:0000259" key="9">
    <source>
        <dbReference type="PROSITE" id="PS50929"/>
    </source>
</evidence>
<protein>
    <submittedName>
        <fullName evidence="11">ABC transporter ATP-binding protein</fullName>
    </submittedName>
    <submittedName>
        <fullName evidence="10">ATP-binding cassette subfamily B protein</fullName>
    </submittedName>
</protein>
<evidence type="ECO:0000256" key="6">
    <source>
        <dbReference type="ARBA" id="ARBA00023136"/>
    </source>
</evidence>
<dbReference type="EMBL" id="NOKA02000078">
    <property type="protein sequence ID" value="RDY28665.1"/>
    <property type="molecule type" value="Genomic_DNA"/>
</dbReference>
<dbReference type="SUPFAM" id="SSF90123">
    <property type="entry name" value="ABC transporter transmembrane region"/>
    <property type="match status" value="1"/>
</dbReference>
<evidence type="ECO:0000313" key="11">
    <source>
        <dbReference type="EMBL" id="RDY28665.1"/>
    </source>
</evidence>
<gene>
    <name evidence="10" type="ORF">C8E03_102138</name>
    <name evidence="11" type="ORF">CG710_019230</name>
</gene>
<dbReference type="SUPFAM" id="SSF52540">
    <property type="entry name" value="P-loop containing nucleoside triphosphate hydrolases"/>
    <property type="match status" value="1"/>
</dbReference>
<reference evidence="11" key="3">
    <citation type="submission" date="2018-07" db="EMBL/GenBank/DDBJ databases">
        <authorList>
            <person name="Quirk P.G."/>
            <person name="Krulwich T.A."/>
        </authorList>
    </citation>
    <scope>NUCLEOTIDE SEQUENCE</scope>
    <source>
        <strain evidence="11">CCRI-19302</strain>
    </source>
</reference>
<accession>A0A255IET1</accession>
<dbReference type="Proteomes" id="UP000247523">
    <property type="component" value="Unassembled WGS sequence"/>
</dbReference>
<dbReference type="Proteomes" id="UP000216411">
    <property type="component" value="Unassembled WGS sequence"/>
</dbReference>
<evidence type="ECO:0000256" key="3">
    <source>
        <dbReference type="ARBA" id="ARBA00022741"/>
    </source>
</evidence>
<evidence type="ECO:0000313" key="12">
    <source>
        <dbReference type="Proteomes" id="UP000216411"/>
    </source>
</evidence>
<name>A0A255IET1_9FIRM</name>
<dbReference type="EMBL" id="QICS01000002">
    <property type="protein sequence ID" value="PXV93370.1"/>
    <property type="molecule type" value="Genomic_DNA"/>
</dbReference>
<organism evidence="10 13">
    <name type="scientific">Lachnotalea glycerini</name>
    <dbReference type="NCBI Taxonomy" id="1763509"/>
    <lineage>
        <taxon>Bacteria</taxon>
        <taxon>Bacillati</taxon>
        <taxon>Bacillota</taxon>
        <taxon>Clostridia</taxon>
        <taxon>Lachnospirales</taxon>
        <taxon>Lachnospiraceae</taxon>
        <taxon>Lachnotalea</taxon>
    </lineage>
</organism>
<dbReference type="InterPro" id="IPR036640">
    <property type="entry name" value="ABC1_TM_sf"/>
</dbReference>
<dbReference type="InterPro" id="IPR027417">
    <property type="entry name" value="P-loop_NTPase"/>
</dbReference>
<dbReference type="Pfam" id="PF00005">
    <property type="entry name" value="ABC_tran"/>
    <property type="match status" value="1"/>
</dbReference>
<dbReference type="Gene3D" id="3.40.50.300">
    <property type="entry name" value="P-loop containing nucleotide triphosphate hydrolases"/>
    <property type="match status" value="1"/>
</dbReference>
<dbReference type="AlphaFoldDB" id="A0A255IET1"/>